<evidence type="ECO:0000313" key="3">
    <source>
        <dbReference type="EMBL" id="GHC71247.1"/>
    </source>
</evidence>
<feature type="compositionally biased region" description="Basic and acidic residues" evidence="1">
    <location>
        <begin position="1"/>
        <end position="11"/>
    </location>
</feature>
<dbReference type="EMBL" id="BMZO01000005">
    <property type="protein sequence ID" value="GHC71247.1"/>
    <property type="molecule type" value="Genomic_DNA"/>
</dbReference>
<protein>
    <submittedName>
        <fullName evidence="3">ATP synthase protein I</fullName>
    </submittedName>
</protein>
<name>A0A8J3DS27_9HYPH</name>
<evidence type="ECO:0000256" key="2">
    <source>
        <dbReference type="SAM" id="Phobius"/>
    </source>
</evidence>
<proteinExistence type="predicted"/>
<gene>
    <name evidence="3" type="ORF">GCM10010136_18280</name>
</gene>
<dbReference type="AlphaFoldDB" id="A0A8J3DS27"/>
<feature type="region of interest" description="Disordered" evidence="1">
    <location>
        <begin position="1"/>
        <end position="30"/>
    </location>
</feature>
<keyword evidence="2" id="KW-1133">Transmembrane helix</keyword>
<keyword evidence="2" id="KW-0472">Membrane</keyword>
<keyword evidence="2" id="KW-0812">Transmembrane</keyword>
<accession>A0A8J3DS27</accession>
<dbReference type="Proteomes" id="UP000641137">
    <property type="component" value="Unassembled WGS sequence"/>
</dbReference>
<dbReference type="RefSeq" id="WP_189489676.1">
    <property type="nucleotide sequence ID" value="NZ_BMZO01000005.1"/>
</dbReference>
<dbReference type="InterPro" id="IPR032820">
    <property type="entry name" value="ATPase_put"/>
</dbReference>
<sequence length="133" mass="14222">MAPERQDDADARKRKQAGSGPSAGGDLDRRRDVLGEKLQAMRGQNKADREPASAKSGYGQAMKLSSEFIAGVLVGIGLGWVIDEWAGTRPWGLVIFLILGFCAGILNVLRSMGVVVEEGLKPSKKDGDKPDVN</sequence>
<reference evidence="3" key="1">
    <citation type="journal article" date="2014" name="Int. J. Syst. Evol. Microbiol.">
        <title>Complete genome sequence of Corynebacterium casei LMG S-19264T (=DSM 44701T), isolated from a smear-ripened cheese.</title>
        <authorList>
            <consortium name="US DOE Joint Genome Institute (JGI-PGF)"/>
            <person name="Walter F."/>
            <person name="Albersmeier A."/>
            <person name="Kalinowski J."/>
            <person name="Ruckert C."/>
        </authorList>
    </citation>
    <scope>NUCLEOTIDE SEQUENCE</scope>
    <source>
        <strain evidence="3">KCTC 42097</strain>
    </source>
</reference>
<comment type="caution">
    <text evidence="3">The sequence shown here is derived from an EMBL/GenBank/DDBJ whole genome shotgun (WGS) entry which is preliminary data.</text>
</comment>
<organism evidence="3 4">
    <name type="scientific">Limoniibacter endophyticus</name>
    <dbReference type="NCBI Taxonomy" id="1565040"/>
    <lineage>
        <taxon>Bacteria</taxon>
        <taxon>Pseudomonadati</taxon>
        <taxon>Pseudomonadota</taxon>
        <taxon>Alphaproteobacteria</taxon>
        <taxon>Hyphomicrobiales</taxon>
        <taxon>Bartonellaceae</taxon>
        <taxon>Limoniibacter</taxon>
    </lineage>
</organism>
<dbReference type="Pfam" id="PF09527">
    <property type="entry name" value="ATPase_gene1"/>
    <property type="match status" value="1"/>
</dbReference>
<feature type="transmembrane region" description="Helical" evidence="2">
    <location>
        <begin position="64"/>
        <end position="82"/>
    </location>
</feature>
<reference evidence="3" key="2">
    <citation type="submission" date="2020-09" db="EMBL/GenBank/DDBJ databases">
        <authorList>
            <person name="Sun Q."/>
            <person name="Kim S."/>
        </authorList>
    </citation>
    <scope>NUCLEOTIDE SEQUENCE</scope>
    <source>
        <strain evidence="3">KCTC 42097</strain>
    </source>
</reference>
<feature type="transmembrane region" description="Helical" evidence="2">
    <location>
        <begin position="94"/>
        <end position="116"/>
    </location>
</feature>
<evidence type="ECO:0000256" key="1">
    <source>
        <dbReference type="SAM" id="MobiDB-lite"/>
    </source>
</evidence>
<evidence type="ECO:0000313" key="4">
    <source>
        <dbReference type="Proteomes" id="UP000641137"/>
    </source>
</evidence>
<keyword evidence="4" id="KW-1185">Reference proteome</keyword>